<protein>
    <submittedName>
        <fullName evidence="2">Uncharacterized protein</fullName>
    </submittedName>
</protein>
<keyword evidence="1" id="KW-0812">Transmembrane</keyword>
<keyword evidence="1" id="KW-1133">Transmembrane helix</keyword>
<dbReference type="AlphaFoldDB" id="A0A0E9PWM4"/>
<accession>A0A0E9PWM4</accession>
<keyword evidence="1" id="KW-0472">Membrane</keyword>
<dbReference type="EMBL" id="GBXM01099885">
    <property type="protein sequence ID" value="JAH08692.1"/>
    <property type="molecule type" value="Transcribed_RNA"/>
</dbReference>
<name>A0A0E9PWM4_ANGAN</name>
<sequence length="44" mass="5329">MCLLVRAHTEHYTCFDPRGFGFFCFIVMDMSFIPDFIFRELYVL</sequence>
<evidence type="ECO:0000313" key="2">
    <source>
        <dbReference type="EMBL" id="JAH08692.1"/>
    </source>
</evidence>
<reference evidence="2" key="1">
    <citation type="submission" date="2014-11" db="EMBL/GenBank/DDBJ databases">
        <authorList>
            <person name="Amaro Gonzalez C."/>
        </authorList>
    </citation>
    <scope>NUCLEOTIDE SEQUENCE</scope>
</reference>
<reference evidence="2" key="2">
    <citation type="journal article" date="2015" name="Fish Shellfish Immunol.">
        <title>Early steps in the European eel (Anguilla anguilla)-Vibrio vulnificus interaction in the gills: Role of the RtxA13 toxin.</title>
        <authorList>
            <person name="Callol A."/>
            <person name="Pajuelo D."/>
            <person name="Ebbesson L."/>
            <person name="Teles M."/>
            <person name="MacKenzie S."/>
            <person name="Amaro C."/>
        </authorList>
    </citation>
    <scope>NUCLEOTIDE SEQUENCE</scope>
</reference>
<feature type="transmembrane region" description="Helical" evidence="1">
    <location>
        <begin position="20"/>
        <end position="38"/>
    </location>
</feature>
<proteinExistence type="predicted"/>
<organism evidence="2">
    <name type="scientific">Anguilla anguilla</name>
    <name type="common">European freshwater eel</name>
    <name type="synonym">Muraena anguilla</name>
    <dbReference type="NCBI Taxonomy" id="7936"/>
    <lineage>
        <taxon>Eukaryota</taxon>
        <taxon>Metazoa</taxon>
        <taxon>Chordata</taxon>
        <taxon>Craniata</taxon>
        <taxon>Vertebrata</taxon>
        <taxon>Euteleostomi</taxon>
        <taxon>Actinopterygii</taxon>
        <taxon>Neopterygii</taxon>
        <taxon>Teleostei</taxon>
        <taxon>Anguilliformes</taxon>
        <taxon>Anguillidae</taxon>
        <taxon>Anguilla</taxon>
    </lineage>
</organism>
<evidence type="ECO:0000256" key="1">
    <source>
        <dbReference type="SAM" id="Phobius"/>
    </source>
</evidence>